<dbReference type="Pfam" id="PF02892">
    <property type="entry name" value="zf-BED"/>
    <property type="match status" value="1"/>
</dbReference>
<feature type="region of interest" description="Disordered" evidence="10">
    <location>
        <begin position="1"/>
        <end position="27"/>
    </location>
</feature>
<dbReference type="InterPro" id="IPR036236">
    <property type="entry name" value="Znf_C2H2_sf"/>
</dbReference>
<dbReference type="Pfam" id="PF05699">
    <property type="entry name" value="Dimer_Tnp_hAT"/>
    <property type="match status" value="1"/>
</dbReference>
<dbReference type="OrthoDB" id="2356953at2759"/>
<evidence type="ECO:0000256" key="2">
    <source>
        <dbReference type="ARBA" id="ARBA00022723"/>
    </source>
</evidence>
<dbReference type="AlphaFoldDB" id="A0A8H3QAQ0"/>
<dbReference type="SUPFAM" id="SSF57667">
    <property type="entry name" value="beta-beta-alpha zinc fingers"/>
    <property type="match status" value="1"/>
</dbReference>
<protein>
    <submittedName>
        <fullName evidence="12">Zinc finger BED domain-containing protein RICESLEEPER 2-like</fullName>
    </submittedName>
</protein>
<dbReference type="Proteomes" id="UP000615446">
    <property type="component" value="Unassembled WGS sequence"/>
</dbReference>
<proteinExistence type="predicted"/>
<feature type="compositionally biased region" description="Acidic residues" evidence="10">
    <location>
        <begin position="50"/>
        <end position="59"/>
    </location>
</feature>
<feature type="domain" description="BED-type" evidence="11">
    <location>
        <begin position="64"/>
        <end position="115"/>
    </location>
</feature>
<evidence type="ECO:0000256" key="1">
    <source>
        <dbReference type="ARBA" id="ARBA00004123"/>
    </source>
</evidence>
<evidence type="ECO:0000256" key="4">
    <source>
        <dbReference type="ARBA" id="ARBA00022833"/>
    </source>
</evidence>
<dbReference type="SUPFAM" id="SSF53098">
    <property type="entry name" value="Ribonuclease H-like"/>
    <property type="match status" value="1"/>
</dbReference>
<dbReference type="GO" id="GO:0046983">
    <property type="term" value="F:protein dimerization activity"/>
    <property type="evidence" value="ECO:0007669"/>
    <property type="project" value="InterPro"/>
</dbReference>
<dbReference type="InterPro" id="IPR012337">
    <property type="entry name" value="RNaseH-like_sf"/>
</dbReference>
<organism evidence="12 13">
    <name type="scientific">Rhizophagus clarus</name>
    <dbReference type="NCBI Taxonomy" id="94130"/>
    <lineage>
        <taxon>Eukaryota</taxon>
        <taxon>Fungi</taxon>
        <taxon>Fungi incertae sedis</taxon>
        <taxon>Mucoromycota</taxon>
        <taxon>Glomeromycotina</taxon>
        <taxon>Glomeromycetes</taxon>
        <taxon>Glomerales</taxon>
        <taxon>Glomeraceae</taxon>
        <taxon>Rhizophagus</taxon>
    </lineage>
</organism>
<dbReference type="GO" id="GO:0008270">
    <property type="term" value="F:zinc ion binding"/>
    <property type="evidence" value="ECO:0007669"/>
    <property type="project" value="UniProtKB-KW"/>
</dbReference>
<dbReference type="InterPro" id="IPR008906">
    <property type="entry name" value="HATC_C_dom"/>
</dbReference>
<evidence type="ECO:0000256" key="6">
    <source>
        <dbReference type="ARBA" id="ARBA00023125"/>
    </source>
</evidence>
<evidence type="ECO:0000259" key="11">
    <source>
        <dbReference type="PROSITE" id="PS50808"/>
    </source>
</evidence>
<keyword evidence="5" id="KW-0805">Transcription regulation</keyword>
<dbReference type="InterPro" id="IPR003656">
    <property type="entry name" value="Znf_BED"/>
</dbReference>
<accession>A0A8H3QAQ0</accession>
<keyword evidence="2" id="KW-0479">Metal-binding</keyword>
<keyword evidence="8" id="KW-0539">Nucleus</keyword>
<evidence type="ECO:0000256" key="3">
    <source>
        <dbReference type="ARBA" id="ARBA00022771"/>
    </source>
</evidence>
<keyword evidence="4" id="KW-0862">Zinc</keyword>
<comment type="subcellular location">
    <subcellularLocation>
        <location evidence="1">Nucleus</location>
    </subcellularLocation>
</comment>
<dbReference type="GO" id="GO:0009791">
    <property type="term" value="P:post-embryonic development"/>
    <property type="evidence" value="ECO:0007669"/>
    <property type="project" value="UniProtKB-ARBA"/>
</dbReference>
<evidence type="ECO:0000256" key="9">
    <source>
        <dbReference type="PROSITE-ProRule" id="PRU00027"/>
    </source>
</evidence>
<gene>
    <name evidence="12" type="ORF">RCL2_000117400</name>
</gene>
<dbReference type="PANTHER" id="PTHR46481">
    <property type="entry name" value="ZINC FINGER BED DOMAIN-CONTAINING PROTEIN 4"/>
    <property type="match status" value="1"/>
</dbReference>
<reference evidence="12" key="1">
    <citation type="submission" date="2019-10" db="EMBL/GenBank/DDBJ databases">
        <title>Conservation and host-specific expression of non-tandemly repeated heterogenous ribosome RNA gene in arbuscular mycorrhizal fungi.</title>
        <authorList>
            <person name="Maeda T."/>
            <person name="Kobayashi Y."/>
            <person name="Nakagawa T."/>
            <person name="Ezawa T."/>
            <person name="Yamaguchi K."/>
            <person name="Bino T."/>
            <person name="Nishimoto Y."/>
            <person name="Shigenobu S."/>
            <person name="Kawaguchi M."/>
        </authorList>
    </citation>
    <scope>NUCLEOTIDE SEQUENCE</scope>
    <source>
        <strain evidence="12">HR1</strain>
    </source>
</reference>
<dbReference type="GO" id="GO:0005634">
    <property type="term" value="C:nucleus"/>
    <property type="evidence" value="ECO:0007669"/>
    <property type="project" value="UniProtKB-SubCell"/>
</dbReference>
<evidence type="ECO:0000313" key="13">
    <source>
        <dbReference type="Proteomes" id="UP000615446"/>
    </source>
</evidence>
<keyword evidence="6" id="KW-0238">DNA-binding</keyword>
<keyword evidence="7" id="KW-0804">Transcription</keyword>
<evidence type="ECO:0000256" key="5">
    <source>
        <dbReference type="ARBA" id="ARBA00023015"/>
    </source>
</evidence>
<evidence type="ECO:0000313" key="12">
    <source>
        <dbReference type="EMBL" id="GES73655.1"/>
    </source>
</evidence>
<feature type="compositionally biased region" description="Polar residues" evidence="10">
    <location>
        <begin position="1"/>
        <end position="11"/>
    </location>
</feature>
<sequence length="543" mass="63522">MDNSDVDSNYTSEDESEYSFGNSSQHSTYSLKMHRNKMILDDDNINQQELDNEGNEDDEHQSNRTPSNVWEYIDKVTDPENPKCKICNKGFSAKSSITTLRNHIKKYHKHIHREVNQTTLKFKSNITSFYDKEKNSEFVKLLIKWIVIDMLPFLLVDSIYFIEFIQKLNPKFKCPGRTTLKNELSIKNEAFIGVTIHFITNEWKLKHFTLKVLQITGSYTGNAIYEILNKLLEDFDLKQKVISVTTDNGSNMIVACRLLKNDFDAQTPALDFIHFRCIYHVLNLAGLKFIENLIKKLRKIVKSIRRTQLYLEKLERLAIAANHTFKHPILDIKTRWNSTFLMAERVLTLKEDLSIIKSRHQPFQDIWLNERDEVLLVIRNKIQEYWVHIDKMTHVLAFFDPRYKTITYKNLEINEILEPIRNNFPNSALSNLPSNNSTSIFVQHLSSVRQQRNANTDKLLKYWESADASFDIKPLSWWHAHSTEYSILLKIAQNYLSVQASSVPCEQLFSLAGNVVSKKRNRLDKDTTRACLCLRSWMIEGIE</sequence>
<dbReference type="SMART" id="SM00614">
    <property type="entry name" value="ZnF_BED"/>
    <property type="match status" value="1"/>
</dbReference>
<dbReference type="EMBL" id="BLAL01000009">
    <property type="protein sequence ID" value="GES73655.1"/>
    <property type="molecule type" value="Genomic_DNA"/>
</dbReference>
<feature type="region of interest" description="Disordered" evidence="10">
    <location>
        <begin position="48"/>
        <end position="68"/>
    </location>
</feature>
<dbReference type="GO" id="GO:0003677">
    <property type="term" value="F:DNA binding"/>
    <property type="evidence" value="ECO:0007669"/>
    <property type="project" value="UniProtKB-KW"/>
</dbReference>
<evidence type="ECO:0000256" key="8">
    <source>
        <dbReference type="ARBA" id="ARBA00023242"/>
    </source>
</evidence>
<dbReference type="InterPro" id="IPR052035">
    <property type="entry name" value="ZnF_BED_domain_contain"/>
</dbReference>
<evidence type="ECO:0000256" key="7">
    <source>
        <dbReference type="ARBA" id="ARBA00023163"/>
    </source>
</evidence>
<dbReference type="PANTHER" id="PTHR46481:SF10">
    <property type="entry name" value="ZINC FINGER BED DOMAIN-CONTAINING PROTEIN 39"/>
    <property type="match status" value="1"/>
</dbReference>
<keyword evidence="3 9" id="KW-0863">Zinc-finger</keyword>
<evidence type="ECO:0000256" key="10">
    <source>
        <dbReference type="SAM" id="MobiDB-lite"/>
    </source>
</evidence>
<dbReference type="SUPFAM" id="SSF140996">
    <property type="entry name" value="Hermes dimerisation domain"/>
    <property type="match status" value="1"/>
</dbReference>
<name>A0A8H3QAQ0_9GLOM</name>
<comment type="caution">
    <text evidence="12">The sequence shown here is derived from an EMBL/GenBank/DDBJ whole genome shotgun (WGS) entry which is preliminary data.</text>
</comment>
<dbReference type="PROSITE" id="PS50808">
    <property type="entry name" value="ZF_BED"/>
    <property type="match status" value="1"/>
</dbReference>